<evidence type="ECO:0000313" key="4">
    <source>
        <dbReference type="EMBL" id="QJQ00411.1"/>
    </source>
</evidence>
<keyword evidence="1" id="KW-0472">Membrane</keyword>
<keyword evidence="1" id="KW-1133">Transmembrane helix</keyword>
<name>A0A6M3ZPS5_9BURK</name>
<dbReference type="Proteomes" id="UP000501648">
    <property type="component" value="Chromosome"/>
</dbReference>
<protein>
    <submittedName>
        <fullName evidence="4">DUF2875 domain-containing protein</fullName>
    </submittedName>
</protein>
<gene>
    <name evidence="4" type="ORF">C798_09245</name>
</gene>
<dbReference type="Pfam" id="PF20995">
    <property type="entry name" value="Tla3_C"/>
    <property type="match status" value="1"/>
</dbReference>
<organism evidence="4 5">
    <name type="scientific">Herbaspirillum rubrisubalbicans Os34</name>
    <dbReference type="NCBI Taxonomy" id="1235827"/>
    <lineage>
        <taxon>Bacteria</taxon>
        <taxon>Pseudomonadati</taxon>
        <taxon>Pseudomonadota</taxon>
        <taxon>Betaproteobacteria</taxon>
        <taxon>Burkholderiales</taxon>
        <taxon>Oxalobacteraceae</taxon>
        <taxon>Herbaspirillum</taxon>
    </lineage>
</organism>
<dbReference type="RefSeq" id="WP_081584528.1">
    <property type="nucleotide sequence ID" value="NZ_CP008956.1"/>
</dbReference>
<feature type="transmembrane region" description="Helical" evidence="1">
    <location>
        <begin position="6"/>
        <end position="28"/>
    </location>
</feature>
<evidence type="ECO:0000313" key="5">
    <source>
        <dbReference type="Proteomes" id="UP000501648"/>
    </source>
</evidence>
<dbReference type="Pfam" id="PF11394">
    <property type="entry name" value="Tla3_N"/>
    <property type="match status" value="1"/>
</dbReference>
<evidence type="ECO:0000259" key="3">
    <source>
        <dbReference type="Pfam" id="PF20995"/>
    </source>
</evidence>
<dbReference type="EMBL" id="CP008956">
    <property type="protein sequence ID" value="QJQ00411.1"/>
    <property type="molecule type" value="Genomic_DNA"/>
</dbReference>
<feature type="domain" description="Type VI lipase adapter protein Tla3 N-terminal" evidence="2">
    <location>
        <begin position="106"/>
        <end position="269"/>
    </location>
</feature>
<feature type="transmembrane region" description="Helical" evidence="1">
    <location>
        <begin position="49"/>
        <end position="67"/>
    </location>
</feature>
<accession>A0A6M3ZPS5</accession>
<dbReference type="AlphaFoldDB" id="A0A6M3ZPS5"/>
<dbReference type="InterPro" id="IPR021531">
    <property type="entry name" value="Tla3_N"/>
</dbReference>
<evidence type="ECO:0000259" key="2">
    <source>
        <dbReference type="Pfam" id="PF11394"/>
    </source>
</evidence>
<feature type="domain" description="Type VI lipase adapter protein Tla3 C-terminal" evidence="3">
    <location>
        <begin position="404"/>
        <end position="537"/>
    </location>
</feature>
<proteinExistence type="predicted"/>
<evidence type="ECO:0000256" key="1">
    <source>
        <dbReference type="SAM" id="Phobius"/>
    </source>
</evidence>
<keyword evidence="1" id="KW-0812">Transmembrane</keyword>
<sequence length="557" mass="61009">MKPRIWPYVTGFVLAALLWAAYMMNVSYHQWQTTGQEMMDMGSSIRNGVLAALGVAILAYAGSWAWMHRSSNEVSSLAGKEQINPTTVASSLSGSQAMLAQTGGKFVLEVRSMGVVVGEKTDEEIWRAIEKKADNHASYLSQNPEDYTNSADQRLSDLGAVTGLSFKRGAGRAVDQWPLPVIIWYPPKSKQTARPAGDLASLRQEAGLGVTLLLWQEDANTYDGATMIEKLFAFFDTHPDVPAALIYSADGSMVRSLMQTPGNVDTPEVGHVIPAMPDSVATFLVTRSDRVDKLIRPYVVQQRSNVNKNDTEYDIVKLWNFFWRNSDDDGPGSFNAHFINEEKEAGVGTPSASGVMSSTWWQAQLPELWKTISNQGPGDFKPTPYIPVRWTDWQLKQYDSAPLLGYLHRPVDVKLTDDKGQPLKTALQATALKAGWEAAIAGLPEATEPKRVFYDTTGNKQWVIPLNQALMQMGASAPHPDEVKEGYDIGARIGNTGTSSPMVQIGLGLIASYHQGGASATVNRRPNGMASIIMVSPPDETTKTTWAKDHAGRSPFE</sequence>
<dbReference type="InterPro" id="IPR048303">
    <property type="entry name" value="Tla3_C"/>
</dbReference>
<reference evidence="4 5" key="1">
    <citation type="journal article" date="2012" name="J. Bacteriol.">
        <title>Genome sequence of the pathogenic Herbaspirillum seropedicae strain Os34, isolated from rice roots.</title>
        <authorList>
            <person name="Ye W."/>
            <person name="Ye S."/>
            <person name="Liu J."/>
            <person name="Chang S."/>
            <person name="Chen M."/>
            <person name="Zhu B."/>
            <person name="Guo L."/>
            <person name="An Q."/>
        </authorList>
    </citation>
    <scope>NUCLEOTIDE SEQUENCE [LARGE SCALE GENOMIC DNA]</scope>
    <source>
        <strain evidence="4 5">Os34</strain>
    </source>
</reference>